<gene>
    <name evidence="2" type="ORF">PMACD_LOCUS11889</name>
</gene>
<dbReference type="Proteomes" id="UP000663880">
    <property type="component" value="Unassembled WGS sequence"/>
</dbReference>
<protein>
    <recommendedName>
        <fullName evidence="1">Reverse transcriptase domain-containing protein</fullName>
    </recommendedName>
</protein>
<feature type="domain" description="Reverse transcriptase" evidence="1">
    <location>
        <begin position="25"/>
        <end position="163"/>
    </location>
</feature>
<dbReference type="GO" id="GO:0071897">
    <property type="term" value="P:DNA biosynthetic process"/>
    <property type="evidence" value="ECO:0007669"/>
    <property type="project" value="UniProtKB-ARBA"/>
</dbReference>
<dbReference type="InterPro" id="IPR043502">
    <property type="entry name" value="DNA/RNA_pol_sf"/>
</dbReference>
<name>A0A821VJQ0_9NEOP</name>
<keyword evidence="3" id="KW-1185">Reference proteome</keyword>
<dbReference type="PROSITE" id="PS50878">
    <property type="entry name" value="RT_POL"/>
    <property type="match status" value="1"/>
</dbReference>
<dbReference type="AlphaFoldDB" id="A0A821VJQ0"/>
<reference evidence="2" key="1">
    <citation type="submission" date="2021-02" db="EMBL/GenBank/DDBJ databases">
        <authorList>
            <person name="Steward A R."/>
        </authorList>
    </citation>
    <scope>NUCLEOTIDE SEQUENCE</scope>
</reference>
<evidence type="ECO:0000313" key="2">
    <source>
        <dbReference type="EMBL" id="CAF4908207.1"/>
    </source>
</evidence>
<dbReference type="OrthoDB" id="445826at2759"/>
<comment type="caution">
    <text evidence="2">The sequence shown here is derived from an EMBL/GenBank/DDBJ whole genome shotgun (WGS) entry which is preliminary data.</text>
</comment>
<sequence length="163" mass="18651">MASQPKSLNVLKVRFFDNLTSCLNELLRDGKFPDNLKIAKVSPIYKSGPRDDPGNYRPISVLPVMSKILERVVYTRLLDHLNNINFLYEHQYGFRSKSNTLSATINLITKIKTNTDQRKIVLVVFIDIMKAFDTVCHSLLVEKLETIGITGNALKMFKSYLKQ</sequence>
<dbReference type="Pfam" id="PF00078">
    <property type="entry name" value="RVT_1"/>
    <property type="match status" value="1"/>
</dbReference>
<organism evidence="2 3">
    <name type="scientific">Pieris macdunnoughi</name>
    <dbReference type="NCBI Taxonomy" id="345717"/>
    <lineage>
        <taxon>Eukaryota</taxon>
        <taxon>Metazoa</taxon>
        <taxon>Ecdysozoa</taxon>
        <taxon>Arthropoda</taxon>
        <taxon>Hexapoda</taxon>
        <taxon>Insecta</taxon>
        <taxon>Pterygota</taxon>
        <taxon>Neoptera</taxon>
        <taxon>Endopterygota</taxon>
        <taxon>Lepidoptera</taxon>
        <taxon>Glossata</taxon>
        <taxon>Ditrysia</taxon>
        <taxon>Papilionoidea</taxon>
        <taxon>Pieridae</taxon>
        <taxon>Pierinae</taxon>
        <taxon>Pieris</taxon>
    </lineage>
</organism>
<dbReference type="PANTHER" id="PTHR19446">
    <property type="entry name" value="REVERSE TRANSCRIPTASES"/>
    <property type="match status" value="1"/>
</dbReference>
<evidence type="ECO:0000313" key="3">
    <source>
        <dbReference type="Proteomes" id="UP000663880"/>
    </source>
</evidence>
<accession>A0A821VJQ0</accession>
<dbReference type="SUPFAM" id="SSF56672">
    <property type="entry name" value="DNA/RNA polymerases"/>
    <property type="match status" value="1"/>
</dbReference>
<dbReference type="InterPro" id="IPR000477">
    <property type="entry name" value="RT_dom"/>
</dbReference>
<evidence type="ECO:0000259" key="1">
    <source>
        <dbReference type="PROSITE" id="PS50878"/>
    </source>
</evidence>
<dbReference type="EMBL" id="CAJOBZ010000043">
    <property type="protein sequence ID" value="CAF4908207.1"/>
    <property type="molecule type" value="Genomic_DNA"/>
</dbReference>
<proteinExistence type="predicted"/>